<evidence type="ECO:0000256" key="2">
    <source>
        <dbReference type="HAMAP-Rule" id="MF_00791"/>
    </source>
</evidence>
<sequence>MYKAITRGIEVRVRPFFLPDQSDPEDSRFVWAYHICIINHGETTVQLLARYWHITDGLGRVQEVEGEGVVGEKPVLKAGDSYEYTSGCPLSVDSGIMLGRYTMREEGGDFFDVDIPAFSLDIPGREAQLN</sequence>
<evidence type="ECO:0000313" key="4">
    <source>
        <dbReference type="EMBL" id="KFB11204.1"/>
    </source>
</evidence>
<organism evidence="4 5">
    <name type="scientific">Nitratireductor basaltis</name>
    <dbReference type="NCBI Taxonomy" id="472175"/>
    <lineage>
        <taxon>Bacteria</taxon>
        <taxon>Pseudomonadati</taxon>
        <taxon>Pseudomonadota</taxon>
        <taxon>Alphaproteobacteria</taxon>
        <taxon>Hyphomicrobiales</taxon>
        <taxon>Phyllobacteriaceae</taxon>
        <taxon>Nitratireductor</taxon>
    </lineage>
</organism>
<dbReference type="InterPro" id="IPR050718">
    <property type="entry name" value="ApaG-like"/>
</dbReference>
<dbReference type="SUPFAM" id="SSF110069">
    <property type="entry name" value="ApaG-like"/>
    <property type="match status" value="1"/>
</dbReference>
<dbReference type="PATRIC" id="fig|472175.3.peg.2238"/>
<accession>A0A084UE18</accession>
<comment type="caution">
    <text evidence="4">The sequence shown here is derived from an EMBL/GenBank/DDBJ whole genome shotgun (WGS) entry which is preliminary data.</text>
</comment>
<dbReference type="InterPro" id="IPR036767">
    <property type="entry name" value="ApaG_sf"/>
</dbReference>
<dbReference type="OrthoDB" id="9795226at2"/>
<reference evidence="4 5" key="1">
    <citation type="submission" date="2014-05" db="EMBL/GenBank/DDBJ databases">
        <title>Draft Genome Sequence of Nitratireductor basaltis Strain UMTGB225, A Marine Bacterium Isolated from Green Barrel Tunicate.</title>
        <authorList>
            <person name="Gan H.Y."/>
        </authorList>
    </citation>
    <scope>NUCLEOTIDE SEQUENCE [LARGE SCALE GENOMIC DNA]</scope>
    <source>
        <strain evidence="4 5">UMTGB225</strain>
    </source>
</reference>
<evidence type="ECO:0000256" key="1">
    <source>
        <dbReference type="ARBA" id="ARBA00017693"/>
    </source>
</evidence>
<feature type="domain" description="ApaG" evidence="3">
    <location>
        <begin position="3"/>
        <end position="127"/>
    </location>
</feature>
<gene>
    <name evidence="2" type="primary">apaG</name>
    <name evidence="4" type="ORF">EL18_02249</name>
</gene>
<proteinExistence type="inferred from homology"/>
<dbReference type="PANTHER" id="PTHR47191:SF2">
    <property type="entry name" value="OS05G0170800 PROTEIN"/>
    <property type="match status" value="1"/>
</dbReference>
<dbReference type="HAMAP" id="MF_00791">
    <property type="entry name" value="ApaG"/>
    <property type="match status" value="1"/>
</dbReference>
<dbReference type="STRING" id="472175.EL18_02249"/>
<evidence type="ECO:0000259" key="3">
    <source>
        <dbReference type="PROSITE" id="PS51087"/>
    </source>
</evidence>
<dbReference type="Gene3D" id="2.60.40.1470">
    <property type="entry name" value="ApaG domain"/>
    <property type="match status" value="1"/>
</dbReference>
<dbReference type="Proteomes" id="UP000053675">
    <property type="component" value="Unassembled WGS sequence"/>
</dbReference>
<dbReference type="eggNOG" id="COG2967">
    <property type="taxonomic scope" value="Bacteria"/>
</dbReference>
<dbReference type="InterPro" id="IPR023065">
    <property type="entry name" value="Uncharacterised_ApaG"/>
</dbReference>
<dbReference type="NCBIfam" id="NF003967">
    <property type="entry name" value="PRK05461.1"/>
    <property type="match status" value="1"/>
</dbReference>
<protein>
    <recommendedName>
        <fullName evidence="1 2">Protein ApaG</fullName>
    </recommendedName>
</protein>
<keyword evidence="5" id="KW-1185">Reference proteome</keyword>
<dbReference type="EMBL" id="JMQM01000001">
    <property type="protein sequence ID" value="KFB11204.1"/>
    <property type="molecule type" value="Genomic_DNA"/>
</dbReference>
<name>A0A084UE18_9HYPH</name>
<dbReference type="Pfam" id="PF04379">
    <property type="entry name" value="DUF525"/>
    <property type="match status" value="1"/>
</dbReference>
<dbReference type="InterPro" id="IPR007474">
    <property type="entry name" value="ApaG_domain"/>
</dbReference>
<dbReference type="PANTHER" id="PTHR47191">
    <property type="entry name" value="OS05G0170800 PROTEIN"/>
    <property type="match status" value="1"/>
</dbReference>
<dbReference type="PROSITE" id="PS51087">
    <property type="entry name" value="APAG"/>
    <property type="match status" value="1"/>
</dbReference>
<evidence type="ECO:0000313" key="5">
    <source>
        <dbReference type="Proteomes" id="UP000053675"/>
    </source>
</evidence>
<dbReference type="RefSeq" id="WP_036482876.1">
    <property type="nucleotide sequence ID" value="NZ_JMQM01000001.1"/>
</dbReference>
<dbReference type="AlphaFoldDB" id="A0A084UE18"/>